<dbReference type="AlphaFoldDB" id="A0A3M7Q659"/>
<dbReference type="EMBL" id="REGN01007320">
    <property type="protein sequence ID" value="RNA06664.1"/>
    <property type="molecule type" value="Genomic_DNA"/>
</dbReference>
<gene>
    <name evidence="1" type="ORF">BpHYR1_053853</name>
</gene>
<name>A0A3M7Q659_BRAPC</name>
<protein>
    <submittedName>
        <fullName evidence="1">Uncharacterized protein</fullName>
    </submittedName>
</protein>
<comment type="caution">
    <text evidence="1">The sequence shown here is derived from an EMBL/GenBank/DDBJ whole genome shotgun (WGS) entry which is preliminary data.</text>
</comment>
<organism evidence="1 2">
    <name type="scientific">Brachionus plicatilis</name>
    <name type="common">Marine rotifer</name>
    <name type="synonym">Brachionus muelleri</name>
    <dbReference type="NCBI Taxonomy" id="10195"/>
    <lineage>
        <taxon>Eukaryota</taxon>
        <taxon>Metazoa</taxon>
        <taxon>Spiralia</taxon>
        <taxon>Gnathifera</taxon>
        <taxon>Rotifera</taxon>
        <taxon>Eurotatoria</taxon>
        <taxon>Monogononta</taxon>
        <taxon>Pseudotrocha</taxon>
        <taxon>Ploima</taxon>
        <taxon>Brachionidae</taxon>
        <taxon>Brachionus</taxon>
    </lineage>
</organism>
<evidence type="ECO:0000313" key="1">
    <source>
        <dbReference type="EMBL" id="RNA06664.1"/>
    </source>
</evidence>
<accession>A0A3M7Q659</accession>
<evidence type="ECO:0000313" key="2">
    <source>
        <dbReference type="Proteomes" id="UP000276133"/>
    </source>
</evidence>
<sequence length="184" mass="20931">MFYFKPNSVSLPFTLLYETDGIVFLFENAGLYLASCLTKATTIGNIILDEAVLDIQRDKNPVTVITPRRSLSFRFIKKDWQKTCDRNSSFISHVTMLYLSRLFLINKITLSLITAGSGEKINGIPIINTKLRLVLVNTNDNAEILIKNELNTPALRPHPSYIYLLISNHKTHLSELVNDNLNIY</sequence>
<keyword evidence="2" id="KW-1185">Reference proteome</keyword>
<reference evidence="1 2" key="1">
    <citation type="journal article" date="2018" name="Sci. Rep.">
        <title>Genomic signatures of local adaptation to the degree of environmental predictability in rotifers.</title>
        <authorList>
            <person name="Franch-Gras L."/>
            <person name="Hahn C."/>
            <person name="Garcia-Roger E.M."/>
            <person name="Carmona M.J."/>
            <person name="Serra M."/>
            <person name="Gomez A."/>
        </authorList>
    </citation>
    <scope>NUCLEOTIDE SEQUENCE [LARGE SCALE GENOMIC DNA]</scope>
    <source>
        <strain evidence="1">HYR1</strain>
    </source>
</reference>
<dbReference type="Proteomes" id="UP000276133">
    <property type="component" value="Unassembled WGS sequence"/>
</dbReference>
<proteinExistence type="predicted"/>